<sequence length="769" mass="85941">MDLSEYFDGINLPNSTLAEGTSKEIISKEVEEEIDLANTDDWSVGITPSLAGSVCLYNNTTIPADDEVLMKLNYADVVHTSGILAYTITGRVAPSVSFTSGNFDFGIKANQALSFSYYSVHDKTSSLMGAVIDDVTHFKNILSLKSIKNLSDNSALTASLNGSLEGSVSVSLSDTLSASLKEISKVLSLSDVLQLKIASGADLKCTYKIEDSFEILIQKKQDEYFVALSKSLTQKGTVDASLKVGVSFDNPELITEALDAFISDKVTQLVEVTTGLLDKLPENYTDFDFKKLLDIADKLGIDVPDTVKSFENIEAVKGLIADKVADAHELLEEKLIDDIKGVLKSTLELGVGYSYSYTKTEETLLSATFTEAALESQHKNIIRLRANKILEASEVDNTAIALIEYKKITATEILKSLKIGLTIGDFGLSQTDTRKVTKSEHHLYKDDVIQKKVTDLSYVRTAKLVLFGPEAECSFAFNTEMPKYIPHNDRFVTNMFSYGITISANYKDGKKLTRHEFKEFLDFAVCWGILPEDKFESTYNELIQEVKGEKGVSFELLLKVPSRPLVTEEGNFDSLLETILGLNINEKALILAQCLPYIKAFYGRRNLTQKEEVYVPFFRYYLTDAVEGNLSDYEIEEKLGDSFNNNDNVSRHLLSYEKDHTRNESRLSFLLSSDNMYEELKELTDTFQLVKDRLDRYIEEKGTLGSNTFKRSLFASFNLKHVYEVRILGAIFAYAAKKAGIMNEVTTSMTIKVPEEDDILLSSYEKETE</sequence>
<evidence type="ECO:0000313" key="2">
    <source>
        <dbReference type="Proteomes" id="UP001143545"/>
    </source>
</evidence>
<dbReference type="RefSeq" id="WP_281753909.1">
    <property type="nucleotide sequence ID" value="NZ_BRVP01000009.1"/>
</dbReference>
<dbReference type="EMBL" id="BRVP01000009">
    <property type="protein sequence ID" value="GLB52561.1"/>
    <property type="molecule type" value="Genomic_DNA"/>
</dbReference>
<comment type="caution">
    <text evidence="1">The sequence shown here is derived from an EMBL/GenBank/DDBJ whole genome shotgun (WGS) entry which is preliminary data.</text>
</comment>
<proteinExistence type="predicted"/>
<dbReference type="AlphaFoldDB" id="A0A9W6B4G2"/>
<evidence type="ECO:0000313" key="1">
    <source>
        <dbReference type="EMBL" id="GLB52561.1"/>
    </source>
</evidence>
<name>A0A9W6B4G2_9FLAO</name>
<organism evidence="1 2">
    <name type="scientific">Neptunitalea chrysea</name>
    <dbReference type="NCBI Taxonomy" id="1647581"/>
    <lineage>
        <taxon>Bacteria</taxon>
        <taxon>Pseudomonadati</taxon>
        <taxon>Bacteroidota</taxon>
        <taxon>Flavobacteriia</taxon>
        <taxon>Flavobacteriales</taxon>
        <taxon>Flavobacteriaceae</taxon>
        <taxon>Neptunitalea</taxon>
    </lineage>
</organism>
<dbReference type="Proteomes" id="UP001143545">
    <property type="component" value="Unassembled WGS sequence"/>
</dbReference>
<reference evidence="1" key="1">
    <citation type="submission" date="2022-07" db="EMBL/GenBank/DDBJ databases">
        <title>Taxonomy of Novel Oxalotrophic and Methylotrophic Bacteria.</title>
        <authorList>
            <person name="Sahin N."/>
            <person name="Tani A."/>
        </authorList>
    </citation>
    <scope>NUCLEOTIDE SEQUENCE</scope>
    <source>
        <strain evidence="1">AM327</strain>
    </source>
</reference>
<gene>
    <name evidence="1" type="ORF">NBRC110019_16010</name>
</gene>
<keyword evidence="2" id="KW-1185">Reference proteome</keyword>
<protein>
    <submittedName>
        <fullName evidence="1">Uncharacterized protein</fullName>
    </submittedName>
</protein>
<accession>A0A9W6B4G2</accession>